<dbReference type="EMBL" id="WRPA01000001">
    <property type="protein sequence ID" value="MXR67399.1"/>
    <property type="molecule type" value="Genomic_DNA"/>
</dbReference>
<evidence type="ECO:0000313" key="2">
    <source>
        <dbReference type="Proteomes" id="UP000474778"/>
    </source>
</evidence>
<reference evidence="1 2" key="1">
    <citation type="submission" date="2019-12" db="EMBL/GenBank/DDBJ databases">
        <title>Shewanella insulae sp. nov., isolated from a tidal flat.</title>
        <authorList>
            <person name="Yoon J.-H."/>
        </authorList>
    </citation>
    <scope>NUCLEOTIDE SEQUENCE [LARGE SCALE GENOMIC DNA]</scope>
    <source>
        <strain evidence="1 2">JBTF-M18</strain>
    </source>
</reference>
<dbReference type="InterPro" id="IPR027396">
    <property type="entry name" value="DsrEFH-like"/>
</dbReference>
<dbReference type="Gene3D" id="3.40.1260.10">
    <property type="entry name" value="DsrEFH-like"/>
    <property type="match status" value="1"/>
</dbReference>
<gene>
    <name evidence="1" type="primary">dsrH</name>
    <name evidence="1" type="ORF">GNT65_01705</name>
</gene>
<evidence type="ECO:0000313" key="1">
    <source>
        <dbReference type="EMBL" id="MXR67399.1"/>
    </source>
</evidence>
<proteinExistence type="predicted"/>
<dbReference type="GO" id="GO:1990228">
    <property type="term" value="C:sulfurtransferase complex"/>
    <property type="evidence" value="ECO:0007669"/>
    <property type="project" value="TreeGrafter"/>
</dbReference>
<protein>
    <submittedName>
        <fullName evidence="1">Sulfurtransferase complex subunit TusB</fullName>
    </submittedName>
</protein>
<sequence length="93" mass="10563">MILHIVQYSAAQDNALATSLRYIQPQDTLLLMGDGINSLLQRKWQATLSDTQVCLLEQDVVARGLQTRLGQYQQLSQAEFVQYTLTHAKVITW</sequence>
<dbReference type="SUPFAM" id="SSF75169">
    <property type="entry name" value="DsrEFH-like"/>
    <property type="match status" value="1"/>
</dbReference>
<dbReference type="PANTHER" id="PTHR37526:SF1">
    <property type="entry name" value="PROTEIN TUSB"/>
    <property type="match status" value="1"/>
</dbReference>
<dbReference type="AlphaFoldDB" id="A0A6L7HSY8"/>
<organism evidence="1 2">
    <name type="scientific">Shewanella insulae</name>
    <dbReference type="NCBI Taxonomy" id="2681496"/>
    <lineage>
        <taxon>Bacteria</taxon>
        <taxon>Pseudomonadati</taxon>
        <taxon>Pseudomonadota</taxon>
        <taxon>Gammaproteobacteria</taxon>
        <taxon>Alteromonadales</taxon>
        <taxon>Shewanellaceae</taxon>
        <taxon>Shewanella</taxon>
    </lineage>
</organism>
<dbReference type="InterPro" id="IPR007215">
    <property type="entry name" value="Sulphur_relay_TusB/DsrH"/>
</dbReference>
<dbReference type="RefSeq" id="WP_160793390.1">
    <property type="nucleotide sequence ID" value="NZ_CANMWR010000033.1"/>
</dbReference>
<dbReference type="PANTHER" id="PTHR37526">
    <property type="entry name" value="PROTEIN TUSB"/>
    <property type="match status" value="1"/>
</dbReference>
<dbReference type="Proteomes" id="UP000474778">
    <property type="component" value="Unassembled WGS sequence"/>
</dbReference>
<name>A0A6L7HSY8_9GAMM</name>
<dbReference type="GO" id="GO:0002143">
    <property type="term" value="P:tRNA wobble position uridine thiolation"/>
    <property type="evidence" value="ECO:0007669"/>
    <property type="project" value="InterPro"/>
</dbReference>
<keyword evidence="2" id="KW-1185">Reference proteome</keyword>
<dbReference type="GO" id="GO:0016740">
    <property type="term" value="F:transferase activity"/>
    <property type="evidence" value="ECO:0007669"/>
    <property type="project" value="UniProtKB-KW"/>
</dbReference>
<dbReference type="Pfam" id="PF04077">
    <property type="entry name" value="DsrH"/>
    <property type="match status" value="1"/>
</dbReference>
<accession>A0A6L7HSY8</accession>
<keyword evidence="1" id="KW-0808">Transferase</keyword>
<dbReference type="NCBIfam" id="TIGR03011">
    <property type="entry name" value="sulf_tusB_dsrH"/>
    <property type="match status" value="1"/>
</dbReference>
<comment type="caution">
    <text evidence="1">The sequence shown here is derived from an EMBL/GenBank/DDBJ whole genome shotgun (WGS) entry which is preliminary data.</text>
</comment>